<keyword evidence="2" id="KW-1185">Reference proteome</keyword>
<accession>A0A1M4WMM9</accession>
<evidence type="ECO:0000313" key="1">
    <source>
        <dbReference type="EMBL" id="SHE82478.1"/>
    </source>
</evidence>
<dbReference type="AntiFam" id="ANF00044">
    <property type="entry name" value="Antisense to RNaseP"/>
</dbReference>
<name>A0A1M4WMM9_9THEO</name>
<dbReference type="Proteomes" id="UP000184127">
    <property type="component" value="Unassembled WGS sequence"/>
</dbReference>
<evidence type="ECO:0000313" key="2">
    <source>
        <dbReference type="Proteomes" id="UP000184127"/>
    </source>
</evidence>
<gene>
    <name evidence="1" type="ORF">SAMN02745195_01217</name>
</gene>
<reference evidence="2" key="1">
    <citation type="submission" date="2016-11" db="EMBL/GenBank/DDBJ databases">
        <authorList>
            <person name="Varghese N."/>
            <person name="Submissions S."/>
        </authorList>
    </citation>
    <scope>NUCLEOTIDE SEQUENCE [LARGE SCALE GENOMIC DNA]</scope>
    <source>
        <strain evidence="2">DSM 18761</strain>
    </source>
</reference>
<dbReference type="EMBL" id="FQUR01000010">
    <property type="protein sequence ID" value="SHE82478.1"/>
    <property type="molecule type" value="Genomic_DNA"/>
</dbReference>
<dbReference type="AlphaFoldDB" id="A0A1M4WMM9"/>
<sequence length="133" mass="14728">MAIYLGCQLPDTSSSITRGKRRATYSLLFALLQVGFAEQTSRLVSGELLPHLSTLTWHSQVECQAVYLCCTFLGVASTGCYPAPCPVELGLSSCKIAGAILHAAIRLTHMRYFIYISSHQSNIYYHIYLFLST</sequence>
<organism evidence="1 2">
    <name type="scientific">Thermoanaerobacter uzonensis DSM 18761</name>
    <dbReference type="NCBI Taxonomy" id="1123369"/>
    <lineage>
        <taxon>Bacteria</taxon>
        <taxon>Bacillati</taxon>
        <taxon>Bacillota</taxon>
        <taxon>Clostridia</taxon>
        <taxon>Thermoanaerobacterales</taxon>
        <taxon>Thermoanaerobacteraceae</taxon>
        <taxon>Thermoanaerobacter</taxon>
    </lineage>
</organism>
<proteinExistence type="predicted"/>
<protein>
    <submittedName>
        <fullName evidence="1">Uncharacterized protein</fullName>
    </submittedName>
</protein>